<dbReference type="GO" id="GO:0019898">
    <property type="term" value="C:extrinsic component of membrane"/>
    <property type="evidence" value="ECO:0007669"/>
    <property type="project" value="InterPro"/>
</dbReference>
<gene>
    <name evidence="2" type="ORF">F2Q68_00018260</name>
</gene>
<dbReference type="NCBIfam" id="NF040946">
    <property type="entry name" value="PSII_PsbP"/>
    <property type="match status" value="1"/>
</dbReference>
<evidence type="ECO:0000259" key="1">
    <source>
        <dbReference type="Pfam" id="PF01789"/>
    </source>
</evidence>
<dbReference type="Gene3D" id="3.40.1000.10">
    <property type="entry name" value="Mog1/PsbP, alpha/beta/alpha sandwich"/>
    <property type="match status" value="1"/>
</dbReference>
<dbReference type="EMBL" id="QGKW02001940">
    <property type="protein sequence ID" value="KAF2559200.1"/>
    <property type="molecule type" value="Genomic_DNA"/>
</dbReference>
<protein>
    <recommendedName>
        <fullName evidence="1">PsbP C-terminal domain-containing protein</fullName>
    </recommendedName>
</protein>
<proteinExistence type="predicted"/>
<comment type="caution">
    <text evidence="2">The sequence shown here is derived from an EMBL/GenBank/DDBJ whole genome shotgun (WGS) entry which is preliminary data.</text>
</comment>
<dbReference type="InterPro" id="IPR002683">
    <property type="entry name" value="PsbP_C"/>
</dbReference>
<feature type="domain" description="PsbP C-terminal" evidence="1">
    <location>
        <begin position="192"/>
        <end position="293"/>
    </location>
</feature>
<organism evidence="2 3">
    <name type="scientific">Brassica cretica</name>
    <name type="common">Mustard</name>
    <dbReference type="NCBI Taxonomy" id="69181"/>
    <lineage>
        <taxon>Eukaryota</taxon>
        <taxon>Viridiplantae</taxon>
        <taxon>Streptophyta</taxon>
        <taxon>Embryophyta</taxon>
        <taxon>Tracheophyta</taxon>
        <taxon>Spermatophyta</taxon>
        <taxon>Magnoliopsida</taxon>
        <taxon>eudicotyledons</taxon>
        <taxon>Gunneridae</taxon>
        <taxon>Pentapetalae</taxon>
        <taxon>rosids</taxon>
        <taxon>malvids</taxon>
        <taxon>Brassicales</taxon>
        <taxon>Brassicaceae</taxon>
        <taxon>Brassiceae</taxon>
        <taxon>Brassica</taxon>
    </lineage>
</organism>
<reference evidence="2" key="1">
    <citation type="submission" date="2019-12" db="EMBL/GenBank/DDBJ databases">
        <title>Genome sequencing and annotation of Brassica cretica.</title>
        <authorList>
            <person name="Studholme D.J."/>
            <person name="Sarris P.F."/>
        </authorList>
    </citation>
    <scope>NUCLEOTIDE SEQUENCE</scope>
    <source>
        <strain evidence="2">PFS-001/15</strain>
        <tissue evidence="2">Leaf</tissue>
    </source>
</reference>
<dbReference type="GO" id="GO:0009654">
    <property type="term" value="C:photosystem II oxygen evolving complex"/>
    <property type="evidence" value="ECO:0007669"/>
    <property type="project" value="InterPro"/>
</dbReference>
<dbReference type="AlphaFoldDB" id="A0A8S9HQ05"/>
<name>A0A8S9HQ05_BRACR</name>
<accession>A0A8S9HQ05</accession>
<dbReference type="GO" id="GO:0005509">
    <property type="term" value="F:calcium ion binding"/>
    <property type="evidence" value="ECO:0007669"/>
    <property type="project" value="InterPro"/>
</dbReference>
<dbReference type="InterPro" id="IPR016123">
    <property type="entry name" value="Mog1/PsbP_a/b/a-sand"/>
</dbReference>
<dbReference type="PANTHER" id="PTHR31407">
    <property type="match status" value="1"/>
</dbReference>
<dbReference type="PANTHER" id="PTHR31407:SF16">
    <property type="entry name" value="PSBP DOMAIN-CONTAINING PROTEIN 7, CHLOROPLASTIC"/>
    <property type="match status" value="1"/>
</dbReference>
<sequence length="295" mass="32767">MSLKLYFSLHSSSLKNAKPSSILIAQQSPGDRKTSPAEEFSPLAEKFNRRLLLGIGSSSVLAIGANFGGVTSFVLGLSPEFGRNLQLDVVYPIRGYSRCIDTVEGFEFMYPFTWVGDQTLLYRAAEKTERETSLDLPPARISRRKNVNEPVVAFGPPGSTGELNVSVIVSPVSPTFSESYGYELFLLFMIYRIEAFGGPKEVGEAIVKTVTRSGQRTDLKGTLLEANLRQDSERNLKYYELEFKVESPSFRRHNVAVCCANGGRLYTLNAQAPESAWSELKHEFHTIAKSFNIIS</sequence>
<evidence type="ECO:0000313" key="2">
    <source>
        <dbReference type="EMBL" id="KAF2559200.1"/>
    </source>
</evidence>
<dbReference type="GO" id="GO:0015979">
    <property type="term" value="P:photosynthesis"/>
    <property type="evidence" value="ECO:0007669"/>
    <property type="project" value="InterPro"/>
</dbReference>
<dbReference type="Pfam" id="PF01789">
    <property type="entry name" value="PsbP"/>
    <property type="match status" value="1"/>
</dbReference>
<evidence type="ECO:0000313" key="3">
    <source>
        <dbReference type="Proteomes" id="UP000712281"/>
    </source>
</evidence>
<dbReference type="Proteomes" id="UP000712281">
    <property type="component" value="Unassembled WGS sequence"/>
</dbReference>
<dbReference type="SUPFAM" id="SSF55724">
    <property type="entry name" value="Mog1p/PsbP-like"/>
    <property type="match status" value="1"/>
</dbReference>